<dbReference type="AlphaFoldDB" id="A0A182FC46"/>
<dbReference type="SMART" id="SM00249">
    <property type="entry name" value="PHD"/>
    <property type="match status" value="1"/>
</dbReference>
<keyword evidence="6" id="KW-1185">Reference proteome</keyword>
<dbReference type="STRING" id="7167.A0A182FC46"/>
<proteinExistence type="predicted"/>
<evidence type="ECO:0000256" key="2">
    <source>
        <dbReference type="ARBA" id="ARBA00022771"/>
    </source>
</evidence>
<dbReference type="GO" id="GO:0008270">
    <property type="term" value="F:zinc ion binding"/>
    <property type="evidence" value="ECO:0007669"/>
    <property type="project" value="UniProtKB-KW"/>
</dbReference>
<dbReference type="InterPro" id="IPR011011">
    <property type="entry name" value="Znf_FYVE_PHD"/>
</dbReference>
<dbReference type="EnsemblMetazoa" id="AALB004080-RA">
    <property type="protein sequence ID" value="AALB004080-PA"/>
    <property type="gene ID" value="AALB004080"/>
</dbReference>
<keyword evidence="2" id="KW-0863">Zinc-finger</keyword>
<name>A0A182FC46_ANOAL</name>
<dbReference type="Gene3D" id="3.30.40.10">
    <property type="entry name" value="Zinc/RING finger domain, C3HC4 (zinc finger)"/>
    <property type="match status" value="1"/>
</dbReference>
<reference evidence="6" key="1">
    <citation type="journal article" date="2017" name="G3 (Bethesda)">
        <title>The Physical Genome Mapping of Anopheles albimanus Corrected Scaffold Misassemblies and Identified Interarm Rearrangements in Genus Anopheles.</title>
        <authorList>
            <person name="Artemov G.N."/>
            <person name="Peery A.N."/>
            <person name="Jiang X."/>
            <person name="Tu Z."/>
            <person name="Stegniy V.N."/>
            <person name="Sharakhova M.V."/>
            <person name="Sharakhov I.V."/>
        </authorList>
    </citation>
    <scope>NUCLEOTIDE SEQUENCE [LARGE SCALE GENOMIC DNA]</scope>
    <source>
        <strain evidence="6">STECLA/ALBI9_A</strain>
    </source>
</reference>
<dbReference type="SUPFAM" id="SSF57903">
    <property type="entry name" value="FYVE/PHD zinc finger"/>
    <property type="match status" value="1"/>
</dbReference>
<dbReference type="InterPro" id="IPR019787">
    <property type="entry name" value="Znf_PHD-finger"/>
</dbReference>
<dbReference type="InterPro" id="IPR013083">
    <property type="entry name" value="Znf_RING/FYVE/PHD"/>
</dbReference>
<reference evidence="5" key="2">
    <citation type="submission" date="2022-08" db="UniProtKB">
        <authorList>
            <consortium name="EnsemblMetazoa"/>
        </authorList>
    </citation>
    <scope>IDENTIFICATION</scope>
    <source>
        <strain evidence="5">STECLA/ALBI9_A</strain>
    </source>
</reference>
<evidence type="ECO:0000259" key="4">
    <source>
        <dbReference type="SMART" id="SM00249"/>
    </source>
</evidence>
<evidence type="ECO:0000256" key="3">
    <source>
        <dbReference type="ARBA" id="ARBA00022833"/>
    </source>
</evidence>
<accession>A0A182FC46</accession>
<evidence type="ECO:0000256" key="1">
    <source>
        <dbReference type="ARBA" id="ARBA00022723"/>
    </source>
</evidence>
<sequence length="198" mass="22281">MVQCDDCDRWFHQTCAGLERLPEAHEPYLCVKCALINDQLRKKVETKHRPADMRSDVLDLLERLIEALSVRGNDQHAKRAALMKLPEFEGRARARLAALQAHFKGVSTVNTMQLPAQGLDVAKLPKYPHLRDVPLASHLLMSLGYTKVHEEAEMNRMIARYFTTEDLGVKPAGEVESEDVATARKTLEQTLVGQEGPL</sequence>
<keyword evidence="3" id="KW-0862">Zinc</keyword>
<organism evidence="5 6">
    <name type="scientific">Anopheles albimanus</name>
    <name type="common">New world malaria mosquito</name>
    <dbReference type="NCBI Taxonomy" id="7167"/>
    <lineage>
        <taxon>Eukaryota</taxon>
        <taxon>Metazoa</taxon>
        <taxon>Ecdysozoa</taxon>
        <taxon>Arthropoda</taxon>
        <taxon>Hexapoda</taxon>
        <taxon>Insecta</taxon>
        <taxon>Pterygota</taxon>
        <taxon>Neoptera</taxon>
        <taxon>Endopterygota</taxon>
        <taxon>Diptera</taxon>
        <taxon>Nematocera</taxon>
        <taxon>Culicoidea</taxon>
        <taxon>Culicidae</taxon>
        <taxon>Anophelinae</taxon>
        <taxon>Anopheles</taxon>
    </lineage>
</organism>
<dbReference type="VEuPathDB" id="VectorBase:AALB004080"/>
<evidence type="ECO:0000313" key="5">
    <source>
        <dbReference type="EnsemblMetazoa" id="AALB004080-PA"/>
    </source>
</evidence>
<dbReference type="InterPro" id="IPR001965">
    <property type="entry name" value="Znf_PHD"/>
</dbReference>
<evidence type="ECO:0000313" key="6">
    <source>
        <dbReference type="Proteomes" id="UP000069272"/>
    </source>
</evidence>
<dbReference type="Pfam" id="PF00628">
    <property type="entry name" value="PHD"/>
    <property type="match status" value="1"/>
</dbReference>
<keyword evidence="1" id="KW-0479">Metal-binding</keyword>
<feature type="domain" description="Zinc finger PHD-type" evidence="4">
    <location>
        <begin position="1"/>
        <end position="34"/>
    </location>
</feature>
<dbReference type="Proteomes" id="UP000069272">
    <property type="component" value="Unassembled WGS sequence"/>
</dbReference>
<protein>
    <recommendedName>
        <fullName evidence="4">Zinc finger PHD-type domain-containing protein</fullName>
    </recommendedName>
</protein>
<dbReference type="VEuPathDB" id="VectorBase:AALB20_033469"/>